<reference evidence="1" key="1">
    <citation type="submission" date="2013-11" db="EMBL/GenBank/DDBJ databases">
        <title>The Genome Sequence of Phytophthora parasitica CJ05E6.</title>
        <authorList>
            <consortium name="The Broad Institute Genomics Platform"/>
            <person name="Russ C."/>
            <person name="Tyler B."/>
            <person name="Panabieres F."/>
            <person name="Shan W."/>
            <person name="Tripathy S."/>
            <person name="Grunwald N."/>
            <person name="Machado M."/>
            <person name="Johnson C.S."/>
            <person name="Arredondo F."/>
            <person name="Hong C."/>
            <person name="Coffey M."/>
            <person name="Young S.K."/>
            <person name="Zeng Q."/>
            <person name="Gargeya S."/>
            <person name="Fitzgerald M."/>
            <person name="Abouelleil A."/>
            <person name="Alvarado L."/>
            <person name="Chapman S.B."/>
            <person name="Gainer-Dewar J."/>
            <person name="Goldberg J."/>
            <person name="Griggs A."/>
            <person name="Gujja S."/>
            <person name="Hansen M."/>
            <person name="Howarth C."/>
            <person name="Imamovic A."/>
            <person name="Ireland A."/>
            <person name="Larimer J."/>
            <person name="McCowan C."/>
            <person name="Murphy C."/>
            <person name="Pearson M."/>
            <person name="Poon T.W."/>
            <person name="Priest M."/>
            <person name="Roberts A."/>
            <person name="Saif S."/>
            <person name="Shea T."/>
            <person name="Sykes S."/>
            <person name="Wortman J."/>
            <person name="Nusbaum C."/>
            <person name="Birren B."/>
        </authorList>
    </citation>
    <scope>NUCLEOTIDE SEQUENCE [LARGE SCALE GENOMIC DNA]</scope>
    <source>
        <strain evidence="1">CJ05E6</strain>
    </source>
</reference>
<evidence type="ECO:0000313" key="1">
    <source>
        <dbReference type="EMBL" id="ETL36658.1"/>
    </source>
</evidence>
<dbReference type="EMBL" id="KI673717">
    <property type="protein sequence ID" value="ETL36658.1"/>
    <property type="molecule type" value="Genomic_DNA"/>
</dbReference>
<sequence>MVLGIPVPNVQQETIAYLRFRFMFLTTKGAFCSDTEAAIVVTEDSS</sequence>
<proteinExistence type="predicted"/>
<organism evidence="1">
    <name type="scientific">Phytophthora nicotianae</name>
    <name type="common">Potato buckeye rot agent</name>
    <name type="synonym">Phytophthora parasitica</name>
    <dbReference type="NCBI Taxonomy" id="4792"/>
    <lineage>
        <taxon>Eukaryota</taxon>
        <taxon>Sar</taxon>
        <taxon>Stramenopiles</taxon>
        <taxon>Oomycota</taxon>
        <taxon>Peronosporomycetes</taxon>
        <taxon>Peronosporales</taxon>
        <taxon>Peronosporaceae</taxon>
        <taxon>Phytophthora</taxon>
    </lineage>
</organism>
<accession>W2ITH1</accession>
<dbReference type="AlphaFoldDB" id="W2ITH1"/>
<protein>
    <submittedName>
        <fullName evidence="1">Uncharacterized protein</fullName>
    </submittedName>
</protein>
<dbReference type="Proteomes" id="UP000053864">
    <property type="component" value="Unassembled WGS sequence"/>
</dbReference>
<gene>
    <name evidence="1" type="ORF">L916_11404</name>
</gene>
<name>W2ITH1_PHYNI</name>